<dbReference type="InterPro" id="IPR036273">
    <property type="entry name" value="CRAL/TRIO_N_dom_sf"/>
</dbReference>
<feature type="signal peptide" evidence="3">
    <location>
        <begin position="1"/>
        <end position="20"/>
    </location>
</feature>
<feature type="domain" description="MSP" evidence="5">
    <location>
        <begin position="397"/>
        <end position="520"/>
    </location>
</feature>
<evidence type="ECO:0000313" key="7">
    <source>
        <dbReference type="Proteomes" id="UP000007879"/>
    </source>
</evidence>
<dbReference type="Pfam" id="PF00650">
    <property type="entry name" value="CRAL_TRIO"/>
    <property type="match status" value="1"/>
</dbReference>
<dbReference type="SMART" id="SM00516">
    <property type="entry name" value="SEC14"/>
    <property type="match status" value="1"/>
</dbReference>
<protein>
    <recommendedName>
        <fullName evidence="8">Motile sperm domain-containing protein 2</fullName>
    </recommendedName>
</protein>
<dbReference type="InterPro" id="IPR053012">
    <property type="entry name" value="ER-organelle_contact"/>
</dbReference>
<dbReference type="GeneID" id="105313985"/>
<dbReference type="EnsemblMetazoa" id="XM_020000759.1">
    <property type="protein sequence ID" value="XP_019856318.1"/>
    <property type="gene ID" value="LOC105313985"/>
</dbReference>
<evidence type="ECO:0000259" key="5">
    <source>
        <dbReference type="PROSITE" id="PS50202"/>
    </source>
</evidence>
<dbReference type="GO" id="GO:0140284">
    <property type="term" value="C:endoplasmic reticulum-endosome membrane contact site"/>
    <property type="evidence" value="ECO:0007669"/>
    <property type="project" value="TreeGrafter"/>
</dbReference>
<reference evidence="6" key="2">
    <citation type="submission" date="2024-06" db="UniProtKB">
        <authorList>
            <consortium name="EnsemblMetazoa"/>
        </authorList>
    </citation>
    <scope>IDENTIFICATION</scope>
</reference>
<dbReference type="PROSITE" id="PS50202">
    <property type="entry name" value="MSP"/>
    <property type="match status" value="1"/>
</dbReference>
<feature type="chain" id="PRO_5042865772" description="Motile sperm domain-containing protein 2" evidence="3">
    <location>
        <begin position="21"/>
        <end position="594"/>
    </location>
</feature>
<dbReference type="Pfam" id="PF00635">
    <property type="entry name" value="Motile_Sperm"/>
    <property type="match status" value="1"/>
</dbReference>
<keyword evidence="7" id="KW-1185">Reference proteome</keyword>
<feature type="region of interest" description="Disordered" evidence="1">
    <location>
        <begin position="274"/>
        <end position="395"/>
    </location>
</feature>
<dbReference type="InterPro" id="IPR001251">
    <property type="entry name" value="CRAL-TRIO_dom"/>
</dbReference>
<sequence>MMKTAAILWAIFRTIHYMAAFQNGEMEEEAKILQDRFLSEYADSDEVDQRDVKRVRNCLPYVEKFLIQKLGDGEAAYEMLVGALKWRKTFGVHDLKYQELDQSMLDIGLAYNHGEDKEQNTIVILNCHLHKKDPKKLPDLQKLFVFALESHARKFPNKKVTLVFNMSQCGLSNMDMDFVKVIINCFKLYFPNMLGYMLVFEMPWLLQAAWKIIKSWLSETAVRKIKFVTKSDITDYISPSQLLTMFGGVDDWTFDALTFKEELRKEHDSIWLKDPLGVSPDEGIGAEEEEEEEDGEGEELKESESGPRQVRFASGQPPSRQSRYGTDEDAEYYGQRSTSSLEPHLLRGTASSPGYRRRQVTKLISSSQPSPEHSLPRSTSSIDYGDLPSYRKPPPSYVHISPSEELHFCGQPDKDLFSTLQLSNISDQPLAYKIKTTAPQRYKVRPNLNTIDPHSKAAVQVQLVKGTGLDTKSITQDKFLIQTYQFDSGATPPSTSQLSLFWKELSSSSVQEYRLLCRYSLKTIKEEVPTSKPSPTHSSNQEQIKKDISPMAIRKLDRLSIEINELRNTLNYVKYLAMVTLLLVLFTLAVLLLK</sequence>
<name>A0AAN0JI44_AMPQE</name>
<keyword evidence="2" id="KW-0812">Transmembrane</keyword>
<evidence type="ECO:0000313" key="6">
    <source>
        <dbReference type="EnsemblMetazoa" id="XP_019856318.1"/>
    </source>
</evidence>
<dbReference type="PANTHER" id="PTHR46384:SF1">
    <property type="entry name" value="MOTILE SPERM DOMAIN-CONTAINING PROTEIN 2"/>
    <property type="match status" value="1"/>
</dbReference>
<dbReference type="InterPro" id="IPR013783">
    <property type="entry name" value="Ig-like_fold"/>
</dbReference>
<organism evidence="6 7">
    <name type="scientific">Amphimedon queenslandica</name>
    <name type="common">Sponge</name>
    <dbReference type="NCBI Taxonomy" id="400682"/>
    <lineage>
        <taxon>Eukaryota</taxon>
        <taxon>Metazoa</taxon>
        <taxon>Porifera</taxon>
        <taxon>Demospongiae</taxon>
        <taxon>Heteroscleromorpha</taxon>
        <taxon>Haplosclerida</taxon>
        <taxon>Niphatidae</taxon>
        <taxon>Amphimedon</taxon>
    </lineage>
</organism>
<feature type="domain" description="CRAL-TRIO" evidence="4">
    <location>
        <begin position="97"/>
        <end position="254"/>
    </location>
</feature>
<evidence type="ECO:0008006" key="8">
    <source>
        <dbReference type="Google" id="ProtNLM"/>
    </source>
</evidence>
<dbReference type="Gene3D" id="3.40.525.10">
    <property type="entry name" value="CRAL-TRIO lipid binding domain"/>
    <property type="match status" value="1"/>
</dbReference>
<dbReference type="AlphaFoldDB" id="A0AAN0JI44"/>
<evidence type="ECO:0000256" key="2">
    <source>
        <dbReference type="SAM" id="Phobius"/>
    </source>
</evidence>
<keyword evidence="2" id="KW-1133">Transmembrane helix</keyword>
<keyword evidence="3" id="KW-0732">Signal</keyword>
<proteinExistence type="predicted"/>
<dbReference type="InterPro" id="IPR008962">
    <property type="entry name" value="PapD-like_sf"/>
</dbReference>
<evidence type="ECO:0000256" key="1">
    <source>
        <dbReference type="SAM" id="MobiDB-lite"/>
    </source>
</evidence>
<keyword evidence="2" id="KW-0472">Membrane</keyword>
<evidence type="ECO:0000259" key="4">
    <source>
        <dbReference type="PROSITE" id="PS50191"/>
    </source>
</evidence>
<dbReference type="SUPFAM" id="SSF52087">
    <property type="entry name" value="CRAL/TRIO domain"/>
    <property type="match status" value="1"/>
</dbReference>
<dbReference type="PROSITE" id="PS50191">
    <property type="entry name" value="CRAL_TRIO"/>
    <property type="match status" value="1"/>
</dbReference>
<dbReference type="InterPro" id="IPR000535">
    <property type="entry name" value="MSP_dom"/>
</dbReference>
<dbReference type="SUPFAM" id="SSF46938">
    <property type="entry name" value="CRAL/TRIO N-terminal domain"/>
    <property type="match status" value="1"/>
</dbReference>
<dbReference type="PANTHER" id="PTHR46384">
    <property type="entry name" value="MOTILE SPERM DOMAIN-CONTAINING PROTEIN 2"/>
    <property type="match status" value="1"/>
</dbReference>
<reference evidence="7" key="1">
    <citation type="journal article" date="2010" name="Nature">
        <title>The Amphimedon queenslandica genome and the evolution of animal complexity.</title>
        <authorList>
            <person name="Srivastava M."/>
            <person name="Simakov O."/>
            <person name="Chapman J."/>
            <person name="Fahey B."/>
            <person name="Gauthier M.E."/>
            <person name="Mitros T."/>
            <person name="Richards G.S."/>
            <person name="Conaco C."/>
            <person name="Dacre M."/>
            <person name="Hellsten U."/>
            <person name="Larroux C."/>
            <person name="Putnam N.H."/>
            <person name="Stanke M."/>
            <person name="Adamska M."/>
            <person name="Darling A."/>
            <person name="Degnan S.M."/>
            <person name="Oakley T.H."/>
            <person name="Plachetzki D.C."/>
            <person name="Zhai Y."/>
            <person name="Adamski M."/>
            <person name="Calcino A."/>
            <person name="Cummins S.F."/>
            <person name="Goodstein D.M."/>
            <person name="Harris C."/>
            <person name="Jackson D.J."/>
            <person name="Leys S.P."/>
            <person name="Shu S."/>
            <person name="Woodcroft B.J."/>
            <person name="Vervoort M."/>
            <person name="Kosik K.S."/>
            <person name="Manning G."/>
            <person name="Degnan B.M."/>
            <person name="Rokhsar D.S."/>
        </authorList>
    </citation>
    <scope>NUCLEOTIDE SEQUENCE [LARGE SCALE GENOMIC DNA]</scope>
</reference>
<feature type="compositionally biased region" description="Acidic residues" evidence="1">
    <location>
        <begin position="284"/>
        <end position="297"/>
    </location>
</feature>
<dbReference type="KEGG" id="aqu:105313985"/>
<dbReference type="GO" id="GO:0012505">
    <property type="term" value="C:endomembrane system"/>
    <property type="evidence" value="ECO:0007669"/>
    <property type="project" value="TreeGrafter"/>
</dbReference>
<feature type="transmembrane region" description="Helical" evidence="2">
    <location>
        <begin position="572"/>
        <end position="593"/>
    </location>
</feature>
<dbReference type="RefSeq" id="XP_019856318.1">
    <property type="nucleotide sequence ID" value="XM_020000759.1"/>
</dbReference>
<accession>A0AAN0JI44</accession>
<dbReference type="Proteomes" id="UP000007879">
    <property type="component" value="Unassembled WGS sequence"/>
</dbReference>
<dbReference type="Gene3D" id="2.60.40.10">
    <property type="entry name" value="Immunoglobulins"/>
    <property type="match status" value="1"/>
</dbReference>
<feature type="compositionally biased region" description="Polar residues" evidence="1">
    <location>
        <begin position="362"/>
        <end position="382"/>
    </location>
</feature>
<dbReference type="InterPro" id="IPR036865">
    <property type="entry name" value="CRAL-TRIO_dom_sf"/>
</dbReference>
<dbReference type="CDD" id="cd00170">
    <property type="entry name" value="SEC14"/>
    <property type="match status" value="1"/>
</dbReference>
<dbReference type="SUPFAM" id="SSF49354">
    <property type="entry name" value="PapD-like"/>
    <property type="match status" value="1"/>
</dbReference>
<evidence type="ECO:0000256" key="3">
    <source>
        <dbReference type="SAM" id="SignalP"/>
    </source>
</evidence>